<dbReference type="GO" id="GO:0008289">
    <property type="term" value="F:lipid binding"/>
    <property type="evidence" value="ECO:0007669"/>
    <property type="project" value="InterPro"/>
</dbReference>
<name>A0A238C297_9BILA</name>
<dbReference type="GO" id="GO:0005615">
    <property type="term" value="C:extracellular space"/>
    <property type="evidence" value="ECO:0007669"/>
    <property type="project" value="TreeGrafter"/>
</dbReference>
<evidence type="ECO:0000313" key="7">
    <source>
        <dbReference type="Proteomes" id="UP000242913"/>
    </source>
</evidence>
<dbReference type="Pfam" id="PF02886">
    <property type="entry name" value="LBP_BPI_CETP_C"/>
    <property type="match status" value="1"/>
</dbReference>
<dbReference type="Pfam" id="PF01273">
    <property type="entry name" value="LBP_BPI_CETP"/>
    <property type="match status" value="1"/>
</dbReference>
<evidence type="ECO:0000256" key="1">
    <source>
        <dbReference type="ARBA" id="ARBA00007292"/>
    </source>
</evidence>
<feature type="domain" description="Lipid-binding serum glycoprotein N-terminal" evidence="4">
    <location>
        <begin position="63"/>
        <end position="287"/>
    </location>
</feature>
<dbReference type="PANTHER" id="PTHR10504:SF145">
    <property type="entry name" value="PROTEIN CBG15266"/>
    <property type="match status" value="1"/>
</dbReference>
<gene>
    <name evidence="6" type="ORF">X798_01433</name>
</gene>
<organism evidence="6 7">
    <name type="scientific">Onchocerca flexuosa</name>
    <dbReference type="NCBI Taxonomy" id="387005"/>
    <lineage>
        <taxon>Eukaryota</taxon>
        <taxon>Metazoa</taxon>
        <taxon>Ecdysozoa</taxon>
        <taxon>Nematoda</taxon>
        <taxon>Chromadorea</taxon>
        <taxon>Rhabditida</taxon>
        <taxon>Spirurina</taxon>
        <taxon>Spiruromorpha</taxon>
        <taxon>Filarioidea</taxon>
        <taxon>Onchocercidae</taxon>
        <taxon>Onchocerca</taxon>
    </lineage>
</organism>
<feature type="domain" description="Lipid-binding serum glycoprotein C-terminal" evidence="5">
    <location>
        <begin position="301"/>
        <end position="511"/>
    </location>
</feature>
<proteinExistence type="inferred from homology"/>
<dbReference type="InterPro" id="IPR017942">
    <property type="entry name" value="Lipid-bd_serum_glycop_N"/>
</dbReference>
<dbReference type="EMBL" id="KZ269980">
    <property type="protein sequence ID" value="OZC11573.1"/>
    <property type="molecule type" value="Genomic_DNA"/>
</dbReference>
<sequence length="516" mass="58620">MFGCIDLLECLSFLTGLGGVSLWLIATSLMHNSIMLLAWPFFFFAANCFSRNAGEQFSTVRIRIAENGLRFFSKIAHHIVDDEIWKITFPQITIPIEDGPGTGEVNTTEFTLRRFKSPIFSFKLTPPNGFAWQSKGGSAELDAIWLLGYYFIAPIYLSGYITAKMDNIRVYMETNLLVRDEHPQIEITDCSVDIQKLNVYITGGVLQWIINLFRAQLAVVIKQTIHQKMCDIIRKAIADINAVLLALSTHVKLYKNIYIRYSCKKNPIAMSKYIEGEMVFDIMYGKDECVLPTKQMDNEVHSTKRMAYVWMSEYIPNCLLQTVYNNENLTFVITPSTSDGRFAGFLRTNCGFLEICIGKFLPTLRLLYPNRIVFFFVRLAGAPYTIIDANGVRIFANSTVDLYLLSEKQQQSRRLARLVMNSTIHVIPAILYRKLVGTISNVTIILREQDSIIGHFNLQTLEFLEKVMAKAVKLIGGTSLKIGIPLPLIDNVTVSDDAQIVTRNGYLRLDFDFIYG</sequence>
<dbReference type="InterPro" id="IPR032942">
    <property type="entry name" value="BPI/LBP/Plunc"/>
</dbReference>
<evidence type="ECO:0000256" key="3">
    <source>
        <dbReference type="SAM" id="Phobius"/>
    </source>
</evidence>
<dbReference type="Gene3D" id="3.15.10.10">
    <property type="entry name" value="Bactericidal permeability-increasing protein, domain 1"/>
    <property type="match status" value="1"/>
</dbReference>
<keyword evidence="7" id="KW-1185">Reference proteome</keyword>
<keyword evidence="2" id="KW-1015">Disulfide bond</keyword>
<evidence type="ECO:0000256" key="2">
    <source>
        <dbReference type="ARBA" id="ARBA00023157"/>
    </source>
</evidence>
<dbReference type="Gene3D" id="3.15.20.10">
    <property type="entry name" value="Bactericidal permeability-increasing protein, domain 2"/>
    <property type="match status" value="1"/>
</dbReference>
<evidence type="ECO:0000313" key="6">
    <source>
        <dbReference type="EMBL" id="OZC11573.1"/>
    </source>
</evidence>
<dbReference type="InterPro" id="IPR017943">
    <property type="entry name" value="Bactericidal_perm-incr_a/b_dom"/>
</dbReference>
<dbReference type="Proteomes" id="UP000242913">
    <property type="component" value="Unassembled WGS sequence"/>
</dbReference>
<reference evidence="6 7" key="1">
    <citation type="submission" date="2015-12" db="EMBL/GenBank/DDBJ databases">
        <title>Draft genome of the nematode, Onchocerca flexuosa.</title>
        <authorList>
            <person name="Mitreva M."/>
        </authorList>
    </citation>
    <scope>NUCLEOTIDE SEQUENCE [LARGE SCALE GENOMIC DNA]</scope>
    <source>
        <strain evidence="6">Red Deer</strain>
    </source>
</reference>
<evidence type="ECO:0000259" key="4">
    <source>
        <dbReference type="SMART" id="SM00328"/>
    </source>
</evidence>
<protein>
    <submittedName>
        <fullName evidence="6">LBP / BPI / CETP family protein</fullName>
    </submittedName>
</protein>
<dbReference type="InterPro" id="IPR001124">
    <property type="entry name" value="Lipid-bd_serum_glycop_C"/>
</dbReference>
<dbReference type="SMART" id="SM00328">
    <property type="entry name" value="BPI1"/>
    <property type="match status" value="1"/>
</dbReference>
<keyword evidence="3" id="KW-0472">Membrane</keyword>
<evidence type="ECO:0000259" key="5">
    <source>
        <dbReference type="SMART" id="SM00329"/>
    </source>
</evidence>
<dbReference type="SMART" id="SM00329">
    <property type="entry name" value="BPI2"/>
    <property type="match status" value="1"/>
</dbReference>
<comment type="similarity">
    <text evidence="1">Belongs to the BPI/LBP/Plunc superfamily. BPI/LBP family.</text>
</comment>
<dbReference type="SUPFAM" id="SSF55394">
    <property type="entry name" value="Bactericidal permeability-increasing protein, BPI"/>
    <property type="match status" value="2"/>
</dbReference>
<dbReference type="OrthoDB" id="5857016at2759"/>
<keyword evidence="3" id="KW-0812">Transmembrane</keyword>
<feature type="transmembrane region" description="Helical" evidence="3">
    <location>
        <begin position="143"/>
        <end position="163"/>
    </location>
</feature>
<dbReference type="AlphaFoldDB" id="A0A238C297"/>
<keyword evidence="3" id="KW-1133">Transmembrane helix</keyword>
<dbReference type="PANTHER" id="PTHR10504">
    <property type="entry name" value="BACTERICIDAL PERMEABILITY-INCREASING BPI PROTEIN-RELATED"/>
    <property type="match status" value="1"/>
</dbReference>
<accession>A0A238C297</accession>